<proteinExistence type="predicted"/>
<accession>H1FS69</accession>
<comment type="caution">
    <text evidence="1">The sequence shown here is derived from an EMBL/GenBank/DDBJ whole genome shotgun (WGS) entry which is preliminary data.</text>
</comment>
<dbReference type="STRING" id="929558.SMGD1_0088"/>
<dbReference type="AlphaFoldDB" id="H1FS69"/>
<sequence length="99" mass="11481">MRLVVFPPDEKIEKTLNELYSFDKQCSIKMDVSHKSGIVCNSNQNSQKKALSNFPTSYLKIQISKDGKLFYSYYIDLKDSVTQDDSITAFERIQKDLIF</sequence>
<evidence type="ECO:0000313" key="2">
    <source>
        <dbReference type="Proteomes" id="UP000006431"/>
    </source>
</evidence>
<reference evidence="1 2" key="1">
    <citation type="journal article" date="2012" name="Proc. Natl. Acad. Sci. U.S.A.">
        <title>Genome and physiology of a model Epsilonproteobacterium responsible for sulfide detoxification in marine oxygen depletion zones.</title>
        <authorList>
            <person name="Grote J."/>
            <person name="Schott T."/>
            <person name="Bruckner C.G."/>
            <person name="Glockner F.O."/>
            <person name="Jost G."/>
            <person name="Teeling H."/>
            <person name="Labrenz M."/>
            <person name="Jurgens K."/>
        </authorList>
    </citation>
    <scope>NUCLEOTIDE SEQUENCE [LARGE SCALE GENOMIC DNA]</scope>
    <source>
        <strain evidence="1 2">GD1</strain>
    </source>
</reference>
<dbReference type="PATRIC" id="fig|929558.5.peg.86"/>
<dbReference type="EMBL" id="AFRZ01000001">
    <property type="protein sequence ID" value="EHP28615.1"/>
    <property type="molecule type" value="Genomic_DNA"/>
</dbReference>
<dbReference type="HOGENOM" id="CLU_153952_0_0_7"/>
<protein>
    <submittedName>
        <fullName evidence="1">Uncharacterized protein</fullName>
    </submittedName>
</protein>
<name>H1FS69_SULGG</name>
<evidence type="ECO:0000313" key="1">
    <source>
        <dbReference type="EMBL" id="EHP28615.1"/>
    </source>
</evidence>
<dbReference type="Proteomes" id="UP000006431">
    <property type="component" value="Unassembled WGS sequence"/>
</dbReference>
<gene>
    <name evidence="1" type="ORF">SMGD1_0088</name>
</gene>
<organism evidence="1 2">
    <name type="scientific">Sulfurimonas gotlandica (strain DSM 19862 / JCM 16533 / GD1)</name>
    <dbReference type="NCBI Taxonomy" id="929558"/>
    <lineage>
        <taxon>Bacteria</taxon>
        <taxon>Pseudomonadati</taxon>
        <taxon>Campylobacterota</taxon>
        <taxon>Epsilonproteobacteria</taxon>
        <taxon>Campylobacterales</taxon>
        <taxon>Sulfurimonadaceae</taxon>
        <taxon>Sulfurimonas</taxon>
    </lineage>
</organism>
<keyword evidence="2" id="KW-1185">Reference proteome</keyword>